<evidence type="ECO:0000313" key="2">
    <source>
        <dbReference type="Proteomes" id="UP000483379"/>
    </source>
</evidence>
<gene>
    <name evidence="1" type="ORF">G3446_09865</name>
</gene>
<comment type="caution">
    <text evidence="1">The sequence shown here is derived from an EMBL/GenBank/DDBJ whole genome shotgun (WGS) entry which is preliminary data.</text>
</comment>
<dbReference type="RefSeq" id="WP_164452663.1">
    <property type="nucleotide sequence ID" value="NZ_JAAIJQ010000023.1"/>
</dbReference>
<name>A0A6M0JXC6_9GAMM</name>
<dbReference type="Proteomes" id="UP000483379">
    <property type="component" value="Unassembled WGS sequence"/>
</dbReference>
<dbReference type="AlphaFoldDB" id="A0A6M0JXC6"/>
<reference evidence="1 2" key="1">
    <citation type="submission" date="2020-02" db="EMBL/GenBank/DDBJ databases">
        <title>Genome sequences of Thiorhodococcus mannitoliphagus and Thiorhodococcus minor, purple sulfur photosynthetic bacteria in the gammaproteobacterial family, Chromatiaceae.</title>
        <authorList>
            <person name="Aviles F.A."/>
            <person name="Meyer T.E."/>
            <person name="Kyndt J.A."/>
        </authorList>
    </citation>
    <scope>NUCLEOTIDE SEQUENCE [LARGE SCALE GENOMIC DNA]</scope>
    <source>
        <strain evidence="1 2">DSM 11518</strain>
    </source>
</reference>
<keyword evidence="2" id="KW-1185">Reference proteome</keyword>
<evidence type="ECO:0000313" key="1">
    <source>
        <dbReference type="EMBL" id="NEV62192.1"/>
    </source>
</evidence>
<sequence>MGASAATAADWEYGVSIYGWFPSLSGDLKYSPPGSGGGIDVDASKIIDALQMTFMGSFEARNGDWSGFTDVIYLKLAGDKSRSVSVPTGATRTLLDADLDMKGWLWTLGGAYRLWRNQASHLDVLVGARLFSLDTDLKLTGGGPRQRDGKLGRSVDLWDALLGVKGRLALNEQWFLPYYLDVGTGGSDLTWQLSAGLGYAFDWGDVTLDYRYLDYDQGGDKLLQGLAFGGPKLGVSFRF</sequence>
<evidence type="ECO:0008006" key="3">
    <source>
        <dbReference type="Google" id="ProtNLM"/>
    </source>
</evidence>
<accession>A0A6M0JXC6</accession>
<organism evidence="1 2">
    <name type="scientific">Thiorhodococcus minor</name>
    <dbReference type="NCBI Taxonomy" id="57489"/>
    <lineage>
        <taxon>Bacteria</taxon>
        <taxon>Pseudomonadati</taxon>
        <taxon>Pseudomonadota</taxon>
        <taxon>Gammaproteobacteria</taxon>
        <taxon>Chromatiales</taxon>
        <taxon>Chromatiaceae</taxon>
        <taxon>Thiorhodococcus</taxon>
    </lineage>
</organism>
<protein>
    <recommendedName>
        <fullName evidence="3">Outer membrane protein beta-barrel domain-containing protein</fullName>
    </recommendedName>
</protein>
<dbReference type="EMBL" id="JAAIJQ010000023">
    <property type="protein sequence ID" value="NEV62192.1"/>
    <property type="molecule type" value="Genomic_DNA"/>
</dbReference>
<proteinExistence type="predicted"/>